<name>A0A2K1JZF3_PHYPA</name>
<reference evidence="1 3" key="2">
    <citation type="journal article" date="2018" name="Plant J.">
        <title>The Physcomitrella patens chromosome-scale assembly reveals moss genome structure and evolution.</title>
        <authorList>
            <person name="Lang D."/>
            <person name="Ullrich K.K."/>
            <person name="Murat F."/>
            <person name="Fuchs J."/>
            <person name="Jenkins J."/>
            <person name="Haas F.B."/>
            <person name="Piednoel M."/>
            <person name="Gundlach H."/>
            <person name="Van Bel M."/>
            <person name="Meyberg R."/>
            <person name="Vives C."/>
            <person name="Morata J."/>
            <person name="Symeonidi A."/>
            <person name="Hiss M."/>
            <person name="Muchero W."/>
            <person name="Kamisugi Y."/>
            <person name="Saleh O."/>
            <person name="Blanc G."/>
            <person name="Decker E.L."/>
            <person name="van Gessel N."/>
            <person name="Grimwood J."/>
            <person name="Hayes R.D."/>
            <person name="Graham S.W."/>
            <person name="Gunter L.E."/>
            <person name="McDaniel S.F."/>
            <person name="Hoernstein S.N.W."/>
            <person name="Larsson A."/>
            <person name="Li F.W."/>
            <person name="Perroud P.F."/>
            <person name="Phillips J."/>
            <person name="Ranjan P."/>
            <person name="Rokshar D.S."/>
            <person name="Rothfels C.J."/>
            <person name="Schneider L."/>
            <person name="Shu S."/>
            <person name="Stevenson D.W."/>
            <person name="Thummler F."/>
            <person name="Tillich M."/>
            <person name="Villarreal Aguilar J.C."/>
            <person name="Widiez T."/>
            <person name="Wong G.K."/>
            <person name="Wymore A."/>
            <person name="Zhang Y."/>
            <person name="Zimmer A.D."/>
            <person name="Quatrano R.S."/>
            <person name="Mayer K.F.X."/>
            <person name="Goodstein D."/>
            <person name="Casacuberta J.M."/>
            <person name="Vandepoele K."/>
            <person name="Reski R."/>
            <person name="Cuming A.C."/>
            <person name="Tuskan G.A."/>
            <person name="Maumus F."/>
            <person name="Salse J."/>
            <person name="Schmutz J."/>
            <person name="Rensing S.A."/>
        </authorList>
    </citation>
    <scope>NUCLEOTIDE SEQUENCE [LARGE SCALE GENOMIC DNA]</scope>
    <source>
        <strain evidence="2 3">cv. Gransden 2004</strain>
    </source>
</reference>
<keyword evidence="3" id="KW-1185">Reference proteome</keyword>
<evidence type="ECO:0000313" key="1">
    <source>
        <dbReference type="EMBL" id="PNR46905.1"/>
    </source>
</evidence>
<gene>
    <name evidence="1" type="ORF">PHYPA_014025</name>
</gene>
<sequence>MACEIPTMPAPGGPKSFKDLSKDIASKRQQSQGQINEDYDLCIDLTLRRLVYGSMTGLASALGLFRSPSTR</sequence>
<reference evidence="1 3" key="1">
    <citation type="journal article" date="2008" name="Science">
        <title>The Physcomitrella genome reveals evolutionary insights into the conquest of land by plants.</title>
        <authorList>
            <person name="Rensing S."/>
            <person name="Lang D."/>
            <person name="Zimmer A."/>
            <person name="Terry A."/>
            <person name="Salamov A."/>
            <person name="Shapiro H."/>
            <person name="Nishiyama T."/>
            <person name="Perroud P.-F."/>
            <person name="Lindquist E."/>
            <person name="Kamisugi Y."/>
            <person name="Tanahashi T."/>
            <person name="Sakakibara K."/>
            <person name="Fujita T."/>
            <person name="Oishi K."/>
            <person name="Shin-I T."/>
            <person name="Kuroki Y."/>
            <person name="Toyoda A."/>
            <person name="Suzuki Y."/>
            <person name="Hashimoto A."/>
            <person name="Yamaguchi K."/>
            <person name="Sugano A."/>
            <person name="Kohara Y."/>
            <person name="Fujiyama A."/>
            <person name="Anterola A."/>
            <person name="Aoki S."/>
            <person name="Ashton N."/>
            <person name="Barbazuk W.B."/>
            <person name="Barker E."/>
            <person name="Bennetzen J."/>
            <person name="Bezanilla M."/>
            <person name="Blankenship R."/>
            <person name="Cho S.H."/>
            <person name="Dutcher S."/>
            <person name="Estelle M."/>
            <person name="Fawcett J.A."/>
            <person name="Gundlach H."/>
            <person name="Hanada K."/>
            <person name="Heyl A."/>
            <person name="Hicks K.A."/>
            <person name="Hugh J."/>
            <person name="Lohr M."/>
            <person name="Mayer K."/>
            <person name="Melkozernov A."/>
            <person name="Murata T."/>
            <person name="Nelson D."/>
            <person name="Pils B."/>
            <person name="Prigge M."/>
            <person name="Reiss B."/>
            <person name="Renner T."/>
            <person name="Rombauts S."/>
            <person name="Rushton P."/>
            <person name="Sanderfoot A."/>
            <person name="Schween G."/>
            <person name="Shiu S.-H."/>
            <person name="Stueber K."/>
            <person name="Theodoulou F.L."/>
            <person name="Tu H."/>
            <person name="Van de Peer Y."/>
            <person name="Verrier P.J."/>
            <person name="Waters E."/>
            <person name="Wood A."/>
            <person name="Yang L."/>
            <person name="Cove D."/>
            <person name="Cuming A."/>
            <person name="Hasebe M."/>
            <person name="Lucas S."/>
            <person name="Mishler D.B."/>
            <person name="Reski R."/>
            <person name="Grigoriev I."/>
            <person name="Quatrano R.S."/>
            <person name="Boore J.L."/>
        </authorList>
    </citation>
    <scope>NUCLEOTIDE SEQUENCE [LARGE SCALE GENOMIC DNA]</scope>
    <source>
        <strain evidence="2 3">cv. Gransden 2004</strain>
    </source>
</reference>
<proteinExistence type="predicted"/>
<dbReference type="EnsemblPlants" id="Pp3c10_17510V3.2">
    <property type="protein sequence ID" value="Pp3c10_17510V3.2"/>
    <property type="gene ID" value="Pp3c10_17510"/>
</dbReference>
<dbReference type="EMBL" id="ABEU02000010">
    <property type="protein sequence ID" value="PNR46905.1"/>
    <property type="molecule type" value="Genomic_DNA"/>
</dbReference>
<dbReference type="Gramene" id="Pp3c10_17510V3.2">
    <property type="protein sequence ID" value="Pp3c10_17510V3.2"/>
    <property type="gene ID" value="Pp3c10_17510"/>
</dbReference>
<dbReference type="InParanoid" id="A0A2K1JZF3"/>
<protein>
    <submittedName>
        <fullName evidence="1 2">Uncharacterized protein</fullName>
    </submittedName>
</protein>
<accession>A0A2K1JZF3</accession>
<dbReference type="PaxDb" id="3218-PP1S181_26V6.1"/>
<dbReference type="AlphaFoldDB" id="A0A2K1JZF3"/>
<dbReference type="Gramene" id="Pp3c10_17510V3.1">
    <property type="protein sequence ID" value="Pp3c10_17510V3.1"/>
    <property type="gene ID" value="Pp3c10_17510"/>
</dbReference>
<evidence type="ECO:0000313" key="3">
    <source>
        <dbReference type="Proteomes" id="UP000006727"/>
    </source>
</evidence>
<evidence type="ECO:0000313" key="2">
    <source>
        <dbReference type="EnsemblPlants" id="Pp3c10_17510V3.1"/>
    </source>
</evidence>
<dbReference type="EnsemblPlants" id="Pp3c10_17510V3.1">
    <property type="protein sequence ID" value="Pp3c10_17510V3.1"/>
    <property type="gene ID" value="Pp3c10_17510"/>
</dbReference>
<dbReference type="Proteomes" id="UP000006727">
    <property type="component" value="Chromosome 10"/>
</dbReference>
<reference evidence="2" key="3">
    <citation type="submission" date="2020-12" db="UniProtKB">
        <authorList>
            <consortium name="EnsemblPlants"/>
        </authorList>
    </citation>
    <scope>IDENTIFICATION</scope>
</reference>
<organism evidence="1">
    <name type="scientific">Physcomitrium patens</name>
    <name type="common">Spreading-leaved earth moss</name>
    <name type="synonym">Physcomitrella patens</name>
    <dbReference type="NCBI Taxonomy" id="3218"/>
    <lineage>
        <taxon>Eukaryota</taxon>
        <taxon>Viridiplantae</taxon>
        <taxon>Streptophyta</taxon>
        <taxon>Embryophyta</taxon>
        <taxon>Bryophyta</taxon>
        <taxon>Bryophytina</taxon>
        <taxon>Bryopsida</taxon>
        <taxon>Funariidae</taxon>
        <taxon>Funariales</taxon>
        <taxon>Funariaceae</taxon>
        <taxon>Physcomitrium</taxon>
    </lineage>
</organism>